<dbReference type="PANTHER" id="PTHR43312">
    <property type="entry name" value="D-THREO-ALDOSE 1-DEHYDROGENASE"/>
    <property type="match status" value="1"/>
</dbReference>
<dbReference type="RefSeq" id="WP_093993918.1">
    <property type="nucleotide sequence ID" value="NZ_FXZK01000012.1"/>
</dbReference>
<organism evidence="2 3">
    <name type="scientific">Flavimaricola marinus</name>
    <dbReference type="NCBI Taxonomy" id="1819565"/>
    <lineage>
        <taxon>Bacteria</taxon>
        <taxon>Pseudomonadati</taxon>
        <taxon>Pseudomonadota</taxon>
        <taxon>Alphaproteobacteria</taxon>
        <taxon>Rhodobacterales</taxon>
        <taxon>Paracoccaceae</taxon>
        <taxon>Flavimaricola</taxon>
    </lineage>
</organism>
<dbReference type="AlphaFoldDB" id="A0A238LLA5"/>
<evidence type="ECO:0000313" key="2">
    <source>
        <dbReference type="EMBL" id="SMY09736.1"/>
    </source>
</evidence>
<dbReference type="InterPro" id="IPR053135">
    <property type="entry name" value="AKR2_Oxidoreductase"/>
</dbReference>
<dbReference type="CDD" id="cd19086">
    <property type="entry name" value="AKR_AKR11C1"/>
    <property type="match status" value="1"/>
</dbReference>
<accession>A0A238LLA5</accession>
<feature type="domain" description="NADP-dependent oxidoreductase" evidence="1">
    <location>
        <begin position="15"/>
        <end position="316"/>
    </location>
</feature>
<dbReference type="SUPFAM" id="SSF51430">
    <property type="entry name" value="NAD(P)-linked oxidoreductase"/>
    <property type="match status" value="1"/>
</dbReference>
<name>A0A238LLA5_9RHOB</name>
<evidence type="ECO:0000313" key="3">
    <source>
        <dbReference type="Proteomes" id="UP000201613"/>
    </source>
</evidence>
<dbReference type="InterPro" id="IPR023210">
    <property type="entry name" value="NADP_OxRdtase_dom"/>
</dbReference>
<keyword evidence="2" id="KW-0560">Oxidoreductase</keyword>
<dbReference type="OrthoDB" id="9803483at2"/>
<evidence type="ECO:0000259" key="1">
    <source>
        <dbReference type="Pfam" id="PF00248"/>
    </source>
</evidence>
<proteinExistence type="predicted"/>
<gene>
    <name evidence="2" type="primary">yhdN_4</name>
    <name evidence="2" type="ORF">LOM8899_03908</name>
</gene>
<dbReference type="Gene3D" id="3.20.20.100">
    <property type="entry name" value="NADP-dependent oxidoreductase domain"/>
    <property type="match status" value="1"/>
</dbReference>
<dbReference type="EC" id="1.1.1.-" evidence="2"/>
<dbReference type="PANTHER" id="PTHR43312:SF1">
    <property type="entry name" value="NADP-DEPENDENT OXIDOREDUCTASE DOMAIN-CONTAINING PROTEIN"/>
    <property type="match status" value="1"/>
</dbReference>
<dbReference type="GO" id="GO:0016491">
    <property type="term" value="F:oxidoreductase activity"/>
    <property type="evidence" value="ECO:0007669"/>
    <property type="project" value="UniProtKB-KW"/>
</dbReference>
<reference evidence="2 3" key="1">
    <citation type="submission" date="2017-05" db="EMBL/GenBank/DDBJ databases">
        <authorList>
            <person name="Song R."/>
            <person name="Chenine A.L."/>
            <person name="Ruprecht R.M."/>
        </authorList>
    </citation>
    <scope>NUCLEOTIDE SEQUENCE [LARGE SCALE GENOMIC DNA]</scope>
    <source>
        <strain evidence="2 3">CECT 8899</strain>
    </source>
</reference>
<protein>
    <submittedName>
        <fullName evidence="2">General stress protein 69</fullName>
        <ecNumber evidence="2">1.1.1.-</ecNumber>
    </submittedName>
</protein>
<dbReference type="EMBL" id="FXZK01000012">
    <property type="protein sequence ID" value="SMY09736.1"/>
    <property type="molecule type" value="Genomic_DNA"/>
</dbReference>
<keyword evidence="3" id="KW-1185">Reference proteome</keyword>
<sequence length="324" mass="36444">MKYRDFGRTGWMVSEIGFGGWQIGGAWGPVDDDVSVYTLLHAFERGINFVDTAQLYGAGHSEKIIGRALREWNGAKIYVATKAQPTVWPNASDNAPAFRGRFPDWHLRENVENSLRRLGVERLDLFQLHTWAPNGHLELDWLETLNDLRREGKIDQIGVSLRDNRPDEGVNLAHLGLVSSQQVIFNLFEQQPRDALFGAAKASDTAIIARVPLDSGSLVGHWTKDSYATWETGSQQHEMFRGDRFAQTLMRLDALKGELGDAFPTLAEAAMRYVLSHDAVSVLIPGMKTPQEVDMNIAYSDGNHLPDALLERLEKHAWARNFYT</sequence>
<dbReference type="Pfam" id="PF00248">
    <property type="entry name" value="Aldo_ket_red"/>
    <property type="match status" value="1"/>
</dbReference>
<dbReference type="InterPro" id="IPR036812">
    <property type="entry name" value="NAD(P)_OxRdtase_dom_sf"/>
</dbReference>
<dbReference type="Proteomes" id="UP000201613">
    <property type="component" value="Unassembled WGS sequence"/>
</dbReference>